<dbReference type="RefSeq" id="WP_381539265.1">
    <property type="nucleotide sequence ID" value="NZ_JBHUGI010000034.1"/>
</dbReference>
<dbReference type="SUPFAM" id="SSF89550">
    <property type="entry name" value="PHP domain-like"/>
    <property type="match status" value="1"/>
</dbReference>
<keyword evidence="3 5" id="KW-0904">Protein phosphatase</keyword>
<comment type="caution">
    <text evidence="6">The sequence shown here is derived from an EMBL/GenBank/DDBJ whole genome shotgun (WGS) entry which is preliminary data.</text>
</comment>
<keyword evidence="2 5" id="KW-0378">Hydrolase</keyword>
<accession>A0ABW4SI54</accession>
<evidence type="ECO:0000313" key="6">
    <source>
        <dbReference type="EMBL" id="MFD1929267.1"/>
    </source>
</evidence>
<evidence type="ECO:0000256" key="5">
    <source>
        <dbReference type="PIRNR" id="PIRNR016557"/>
    </source>
</evidence>
<name>A0ABW4SI54_9BACL</name>
<sequence>MLDMHSHILPNVDDGPKSIEESIELIRQAVNEGITDIIATPHAFSPQYDVPKADVLKQLAILQKEVTKLELPIQLYAGQEIRIQEYVSKKLKYEEVLTLADSKYVLLELPSSNVPAYTVQVIQEILSLKKIPIIAHPERNRGIADKPSRLTRLVQHGALAQVTAGSLSGHFGKGVQRLALKLVEANLVHTYGSDVHNAKTRPFHFEKGLRFLEKRKLHDTVDILLENNARIVSNEDFILLEPGNVEDRKWWQTYE</sequence>
<dbReference type="Gene3D" id="3.20.20.140">
    <property type="entry name" value="Metal-dependent hydrolases"/>
    <property type="match status" value="1"/>
</dbReference>
<reference evidence="7" key="1">
    <citation type="journal article" date="2019" name="Int. J. Syst. Evol. Microbiol.">
        <title>The Global Catalogue of Microorganisms (GCM) 10K type strain sequencing project: providing services to taxonomists for standard genome sequencing and annotation.</title>
        <authorList>
            <consortium name="The Broad Institute Genomics Platform"/>
            <consortium name="The Broad Institute Genome Sequencing Center for Infectious Disease"/>
            <person name="Wu L."/>
            <person name="Ma J."/>
        </authorList>
    </citation>
    <scope>NUCLEOTIDE SEQUENCE [LARGE SCALE GENOMIC DNA]</scope>
    <source>
        <strain evidence="7">CGMCC 4.7177</strain>
    </source>
</reference>
<dbReference type="InterPro" id="IPR016667">
    <property type="entry name" value="Caps_polysacc_synth_CpsB/CapC"/>
</dbReference>
<dbReference type="PANTHER" id="PTHR39181:SF1">
    <property type="entry name" value="TYROSINE-PROTEIN PHOSPHATASE YWQE"/>
    <property type="match status" value="1"/>
</dbReference>
<protein>
    <recommendedName>
        <fullName evidence="5">Tyrosine-protein phosphatase</fullName>
        <ecNumber evidence="5">3.1.3.48</ecNumber>
    </recommendedName>
</protein>
<dbReference type="PANTHER" id="PTHR39181">
    <property type="entry name" value="TYROSINE-PROTEIN PHOSPHATASE YWQE"/>
    <property type="match status" value="1"/>
</dbReference>
<comment type="similarity">
    <text evidence="1 5">Belongs to the metallo-dependent hydrolases superfamily. CpsB/CapC family.</text>
</comment>
<evidence type="ECO:0000256" key="2">
    <source>
        <dbReference type="ARBA" id="ARBA00022801"/>
    </source>
</evidence>
<dbReference type="Pfam" id="PF19567">
    <property type="entry name" value="CpsB_CapC"/>
    <property type="match status" value="1"/>
</dbReference>
<dbReference type="Proteomes" id="UP001597218">
    <property type="component" value="Unassembled WGS sequence"/>
</dbReference>
<dbReference type="EMBL" id="JBHUGI010000034">
    <property type="protein sequence ID" value="MFD1929267.1"/>
    <property type="molecule type" value="Genomic_DNA"/>
</dbReference>
<proteinExistence type="inferred from homology"/>
<dbReference type="EC" id="3.1.3.48" evidence="5"/>
<evidence type="ECO:0000256" key="4">
    <source>
        <dbReference type="ARBA" id="ARBA00051722"/>
    </source>
</evidence>
<evidence type="ECO:0000256" key="3">
    <source>
        <dbReference type="ARBA" id="ARBA00022912"/>
    </source>
</evidence>
<comment type="catalytic activity">
    <reaction evidence="4 5">
        <text>O-phospho-L-tyrosyl-[protein] + H2O = L-tyrosyl-[protein] + phosphate</text>
        <dbReference type="Rhea" id="RHEA:10684"/>
        <dbReference type="Rhea" id="RHEA-COMP:10136"/>
        <dbReference type="Rhea" id="RHEA-COMP:20101"/>
        <dbReference type="ChEBI" id="CHEBI:15377"/>
        <dbReference type="ChEBI" id="CHEBI:43474"/>
        <dbReference type="ChEBI" id="CHEBI:46858"/>
        <dbReference type="ChEBI" id="CHEBI:61978"/>
        <dbReference type="EC" id="3.1.3.48"/>
    </reaction>
</comment>
<gene>
    <name evidence="6" type="ORF">ACFSFY_14590</name>
</gene>
<keyword evidence="7" id="KW-1185">Reference proteome</keyword>
<dbReference type="InterPro" id="IPR016195">
    <property type="entry name" value="Pol/histidinol_Pase-like"/>
</dbReference>
<dbReference type="PIRSF" id="PIRSF016557">
    <property type="entry name" value="Caps_synth_CpsB"/>
    <property type="match status" value="1"/>
</dbReference>
<organism evidence="6 7">
    <name type="scientific">Sporosarcina siberiensis</name>
    <dbReference type="NCBI Taxonomy" id="1365606"/>
    <lineage>
        <taxon>Bacteria</taxon>
        <taxon>Bacillati</taxon>
        <taxon>Bacillota</taxon>
        <taxon>Bacilli</taxon>
        <taxon>Bacillales</taxon>
        <taxon>Caryophanaceae</taxon>
        <taxon>Sporosarcina</taxon>
    </lineage>
</organism>
<evidence type="ECO:0000313" key="7">
    <source>
        <dbReference type="Proteomes" id="UP001597218"/>
    </source>
</evidence>
<evidence type="ECO:0000256" key="1">
    <source>
        <dbReference type="ARBA" id="ARBA00005750"/>
    </source>
</evidence>